<comment type="caution">
    <text evidence="2">The sequence shown here is derived from an EMBL/GenBank/DDBJ whole genome shotgun (WGS) entry which is preliminary data.</text>
</comment>
<name>A0AAV0QXW2_9ROSI</name>
<dbReference type="AlphaFoldDB" id="A0AAV0QXW2"/>
<dbReference type="EMBL" id="CAMGYJ010000010">
    <property type="protein sequence ID" value="CAI0549012.1"/>
    <property type="molecule type" value="Genomic_DNA"/>
</dbReference>
<feature type="compositionally biased region" description="Polar residues" evidence="1">
    <location>
        <begin position="31"/>
        <end position="40"/>
    </location>
</feature>
<feature type="region of interest" description="Disordered" evidence="1">
    <location>
        <begin position="1"/>
        <end position="64"/>
    </location>
</feature>
<feature type="compositionally biased region" description="Basic and acidic residues" evidence="1">
    <location>
        <begin position="18"/>
        <end position="30"/>
    </location>
</feature>
<keyword evidence="3" id="KW-1185">Reference proteome</keyword>
<protein>
    <submittedName>
        <fullName evidence="2">Uncharacterized protein</fullName>
    </submittedName>
</protein>
<accession>A0AAV0QXW2</accession>
<evidence type="ECO:0000256" key="1">
    <source>
        <dbReference type="SAM" id="MobiDB-lite"/>
    </source>
</evidence>
<sequence length="64" mass="7707">TYFSNAPLPFSSNSFPAEIRKDKRREETNEVKNSQKTNSDGLRRWRRRTPPEELVKTDRSRLRR</sequence>
<organism evidence="2 3">
    <name type="scientific">Linum tenue</name>
    <dbReference type="NCBI Taxonomy" id="586396"/>
    <lineage>
        <taxon>Eukaryota</taxon>
        <taxon>Viridiplantae</taxon>
        <taxon>Streptophyta</taxon>
        <taxon>Embryophyta</taxon>
        <taxon>Tracheophyta</taxon>
        <taxon>Spermatophyta</taxon>
        <taxon>Magnoliopsida</taxon>
        <taxon>eudicotyledons</taxon>
        <taxon>Gunneridae</taxon>
        <taxon>Pentapetalae</taxon>
        <taxon>rosids</taxon>
        <taxon>fabids</taxon>
        <taxon>Malpighiales</taxon>
        <taxon>Linaceae</taxon>
        <taxon>Linum</taxon>
    </lineage>
</organism>
<feature type="compositionally biased region" description="Polar residues" evidence="1">
    <location>
        <begin position="1"/>
        <end position="15"/>
    </location>
</feature>
<reference evidence="2" key="1">
    <citation type="submission" date="2022-08" db="EMBL/GenBank/DDBJ databases">
        <authorList>
            <person name="Gutierrez-Valencia J."/>
        </authorList>
    </citation>
    <scope>NUCLEOTIDE SEQUENCE</scope>
</reference>
<gene>
    <name evidence="2" type="ORF">LITE_LOCUS44984</name>
</gene>
<evidence type="ECO:0000313" key="3">
    <source>
        <dbReference type="Proteomes" id="UP001154282"/>
    </source>
</evidence>
<dbReference type="Proteomes" id="UP001154282">
    <property type="component" value="Unassembled WGS sequence"/>
</dbReference>
<feature type="compositionally biased region" description="Basic and acidic residues" evidence="1">
    <location>
        <begin position="49"/>
        <end position="64"/>
    </location>
</feature>
<feature type="non-terminal residue" evidence="2">
    <location>
        <position position="1"/>
    </location>
</feature>
<proteinExistence type="predicted"/>
<evidence type="ECO:0000313" key="2">
    <source>
        <dbReference type="EMBL" id="CAI0549012.1"/>
    </source>
</evidence>